<sequence>MLSPDILHQLIKGGFKDHLVDWVERYLIQMHGKSAAEKVLDEIDKRIAAIALFAGL</sequence>
<protein>
    <submittedName>
        <fullName evidence="1">Uncharacterized protein</fullName>
    </submittedName>
</protein>
<organism evidence="1 2">
    <name type="scientific">Pisolithus microcarpus 441</name>
    <dbReference type="NCBI Taxonomy" id="765257"/>
    <lineage>
        <taxon>Eukaryota</taxon>
        <taxon>Fungi</taxon>
        <taxon>Dikarya</taxon>
        <taxon>Basidiomycota</taxon>
        <taxon>Agaricomycotina</taxon>
        <taxon>Agaricomycetes</taxon>
        <taxon>Agaricomycetidae</taxon>
        <taxon>Boletales</taxon>
        <taxon>Sclerodermatineae</taxon>
        <taxon>Pisolithaceae</taxon>
        <taxon>Pisolithus</taxon>
    </lineage>
</organism>
<name>A0A0C9YGV2_9AGAM</name>
<dbReference type="Pfam" id="PF18759">
    <property type="entry name" value="Plavaka"/>
    <property type="match status" value="1"/>
</dbReference>
<evidence type="ECO:0000313" key="2">
    <source>
        <dbReference type="Proteomes" id="UP000054018"/>
    </source>
</evidence>
<dbReference type="STRING" id="765257.A0A0C9YGV2"/>
<proteinExistence type="predicted"/>
<evidence type="ECO:0000313" key="1">
    <source>
        <dbReference type="EMBL" id="KIK13129.1"/>
    </source>
</evidence>
<dbReference type="InterPro" id="IPR041078">
    <property type="entry name" value="Plavaka"/>
</dbReference>
<reference evidence="1 2" key="1">
    <citation type="submission" date="2014-04" db="EMBL/GenBank/DDBJ databases">
        <authorList>
            <consortium name="DOE Joint Genome Institute"/>
            <person name="Kuo A."/>
            <person name="Kohler A."/>
            <person name="Costa M.D."/>
            <person name="Nagy L.G."/>
            <person name="Floudas D."/>
            <person name="Copeland A."/>
            <person name="Barry K.W."/>
            <person name="Cichocki N."/>
            <person name="Veneault-Fourrey C."/>
            <person name="LaButti K."/>
            <person name="Lindquist E.A."/>
            <person name="Lipzen A."/>
            <person name="Lundell T."/>
            <person name="Morin E."/>
            <person name="Murat C."/>
            <person name="Sun H."/>
            <person name="Tunlid A."/>
            <person name="Henrissat B."/>
            <person name="Grigoriev I.V."/>
            <person name="Hibbett D.S."/>
            <person name="Martin F."/>
            <person name="Nordberg H.P."/>
            <person name="Cantor M.N."/>
            <person name="Hua S.X."/>
        </authorList>
    </citation>
    <scope>NUCLEOTIDE SEQUENCE [LARGE SCALE GENOMIC DNA]</scope>
    <source>
        <strain evidence="1 2">441</strain>
    </source>
</reference>
<dbReference type="Proteomes" id="UP000054018">
    <property type="component" value="Unassembled WGS sequence"/>
</dbReference>
<dbReference type="HOGENOM" id="CLU_006344_17_1_1"/>
<accession>A0A0C9YGV2</accession>
<dbReference type="AlphaFoldDB" id="A0A0C9YGV2"/>
<keyword evidence="2" id="KW-1185">Reference proteome</keyword>
<reference evidence="2" key="2">
    <citation type="submission" date="2015-01" db="EMBL/GenBank/DDBJ databases">
        <title>Evolutionary Origins and Diversification of the Mycorrhizal Mutualists.</title>
        <authorList>
            <consortium name="DOE Joint Genome Institute"/>
            <consortium name="Mycorrhizal Genomics Consortium"/>
            <person name="Kohler A."/>
            <person name="Kuo A."/>
            <person name="Nagy L.G."/>
            <person name="Floudas D."/>
            <person name="Copeland A."/>
            <person name="Barry K.W."/>
            <person name="Cichocki N."/>
            <person name="Veneault-Fourrey C."/>
            <person name="LaButti K."/>
            <person name="Lindquist E.A."/>
            <person name="Lipzen A."/>
            <person name="Lundell T."/>
            <person name="Morin E."/>
            <person name="Murat C."/>
            <person name="Riley R."/>
            <person name="Ohm R."/>
            <person name="Sun H."/>
            <person name="Tunlid A."/>
            <person name="Henrissat B."/>
            <person name="Grigoriev I.V."/>
            <person name="Hibbett D.S."/>
            <person name="Martin F."/>
        </authorList>
    </citation>
    <scope>NUCLEOTIDE SEQUENCE [LARGE SCALE GENOMIC DNA]</scope>
    <source>
        <strain evidence="2">441</strain>
    </source>
</reference>
<dbReference type="EMBL" id="KN834018">
    <property type="protein sequence ID" value="KIK13129.1"/>
    <property type="molecule type" value="Genomic_DNA"/>
</dbReference>
<gene>
    <name evidence="1" type="ORF">PISMIDRAFT_18207</name>
</gene>
<dbReference type="OrthoDB" id="3199698at2759"/>